<proteinExistence type="predicted"/>
<gene>
    <name evidence="1" type="ORF">BSAL_70690</name>
</gene>
<name>A0A0S4IWF0_BODSA</name>
<dbReference type="OrthoDB" id="273823at2759"/>
<dbReference type="EMBL" id="CYKH01000529">
    <property type="protein sequence ID" value="CUG04954.1"/>
    <property type="molecule type" value="Genomic_DNA"/>
</dbReference>
<keyword evidence="2" id="KW-1185">Reference proteome</keyword>
<feature type="non-terminal residue" evidence="1">
    <location>
        <position position="184"/>
    </location>
</feature>
<dbReference type="Proteomes" id="UP000051952">
    <property type="component" value="Unassembled WGS sequence"/>
</dbReference>
<dbReference type="SUPFAM" id="SSF63825">
    <property type="entry name" value="YWTD domain"/>
    <property type="match status" value="1"/>
</dbReference>
<dbReference type="AlphaFoldDB" id="A0A0S4IWF0"/>
<reference evidence="2" key="1">
    <citation type="submission" date="2015-09" db="EMBL/GenBank/DDBJ databases">
        <authorList>
            <consortium name="Pathogen Informatics"/>
        </authorList>
    </citation>
    <scope>NUCLEOTIDE SEQUENCE [LARGE SCALE GENOMIC DNA]</scope>
    <source>
        <strain evidence="2">Lake Konstanz</strain>
    </source>
</reference>
<dbReference type="InterPro" id="IPR011042">
    <property type="entry name" value="6-blade_b-propeller_TolB-like"/>
</dbReference>
<accession>A0A0S4IWF0</accession>
<dbReference type="Gene3D" id="2.120.10.30">
    <property type="entry name" value="TolB, C-terminal domain"/>
    <property type="match status" value="1"/>
</dbReference>
<evidence type="ECO:0000313" key="1">
    <source>
        <dbReference type="EMBL" id="CUG04954.1"/>
    </source>
</evidence>
<dbReference type="VEuPathDB" id="TriTrypDB:BSAL_70690"/>
<sequence>MDLLTTSQSIERGRVECLQGLFCVVMFSMSAALPLQPPFSTVGYVSTLFRTPYVVAVVVDASGSIYYTAWDTCSVYSIPGGATGRNVGSAVLMAGRGTASGCGFQDAAVGTNAKLNNPHGIVLDGASRVAFFCDAANNRIRRLDLSNSSVTTVAGDGTQSYRNGVGVQAQFGHPLGITYFNHID</sequence>
<protein>
    <submittedName>
        <fullName evidence="1">Uncharacterized protein</fullName>
    </submittedName>
</protein>
<organism evidence="1 2">
    <name type="scientific">Bodo saltans</name>
    <name type="common">Flagellated protozoan</name>
    <dbReference type="NCBI Taxonomy" id="75058"/>
    <lineage>
        <taxon>Eukaryota</taxon>
        <taxon>Discoba</taxon>
        <taxon>Euglenozoa</taxon>
        <taxon>Kinetoplastea</taxon>
        <taxon>Metakinetoplastina</taxon>
        <taxon>Eubodonida</taxon>
        <taxon>Bodonidae</taxon>
        <taxon>Bodo</taxon>
    </lineage>
</organism>
<evidence type="ECO:0000313" key="2">
    <source>
        <dbReference type="Proteomes" id="UP000051952"/>
    </source>
</evidence>